<gene>
    <name evidence="5" type="primary">LOC115888949</name>
</gene>
<dbReference type="AlphaFoldDB" id="A0A6J2YPJ5"/>
<keyword evidence="4" id="KW-1185">Reference proteome</keyword>
<dbReference type="Pfam" id="PF02944">
    <property type="entry name" value="BESS"/>
    <property type="match status" value="1"/>
</dbReference>
<feature type="domain" description="BESS" evidence="3">
    <location>
        <begin position="228"/>
        <end position="267"/>
    </location>
</feature>
<dbReference type="GeneID" id="115888949"/>
<feature type="domain" description="MADF" evidence="2">
    <location>
        <begin position="6"/>
        <end position="98"/>
    </location>
</feature>
<sequence>MSFNEQIISAVYKNPTIWNPRHRDHKNKTVLSALWKEISDTLESDVETVKRKWKGLKDYYRAEMKRNAKPPSDEEGGTSKTSVWPYFKLMAFLNDTMRTRERGTTLKEINITDSYTHFLVDSKTNSNSMDQISIKEEGDQDEPDNSETDQYEGEIYDESQYKEPNRSNPQSESAFAYVEYVDIPSTSNTKLNEEITEKKRKLSTDNYRQKLVETESKKTKLHEKDGDEDDDLLFFKSLIPDFKLLPRTSKMSLRIKYQQLLYEETINLSNRSSII</sequence>
<dbReference type="PROSITE" id="PS51031">
    <property type="entry name" value="BESS"/>
    <property type="match status" value="1"/>
</dbReference>
<dbReference type="GO" id="GO:0003677">
    <property type="term" value="F:DNA binding"/>
    <property type="evidence" value="ECO:0007669"/>
    <property type="project" value="InterPro"/>
</dbReference>
<evidence type="ECO:0000313" key="4">
    <source>
        <dbReference type="Proteomes" id="UP000504635"/>
    </source>
</evidence>
<dbReference type="Proteomes" id="UP000504635">
    <property type="component" value="Unplaced"/>
</dbReference>
<name>A0A6J2YPJ5_SITOR</name>
<dbReference type="GO" id="GO:0005634">
    <property type="term" value="C:nucleus"/>
    <property type="evidence" value="ECO:0007669"/>
    <property type="project" value="UniProtKB-SubCell"/>
</dbReference>
<proteinExistence type="predicted"/>
<dbReference type="PANTHER" id="PTHR12243:SF69">
    <property type="entry name" value="SI:CH73-59F11.3"/>
    <property type="match status" value="1"/>
</dbReference>
<dbReference type="GO" id="GO:0006357">
    <property type="term" value="P:regulation of transcription by RNA polymerase II"/>
    <property type="evidence" value="ECO:0007669"/>
    <property type="project" value="TreeGrafter"/>
</dbReference>
<comment type="subcellular location">
    <subcellularLocation>
        <location evidence="1">Nucleus</location>
    </subcellularLocation>
</comment>
<evidence type="ECO:0000313" key="5">
    <source>
        <dbReference type="RefSeq" id="XP_030764700.1"/>
    </source>
</evidence>
<dbReference type="PROSITE" id="PS51029">
    <property type="entry name" value="MADF"/>
    <property type="match status" value="1"/>
</dbReference>
<dbReference type="GO" id="GO:0005667">
    <property type="term" value="C:transcription regulator complex"/>
    <property type="evidence" value="ECO:0007669"/>
    <property type="project" value="TreeGrafter"/>
</dbReference>
<evidence type="ECO:0000259" key="2">
    <source>
        <dbReference type="PROSITE" id="PS51029"/>
    </source>
</evidence>
<organism evidence="4 5">
    <name type="scientific">Sitophilus oryzae</name>
    <name type="common">Rice weevil</name>
    <name type="synonym">Curculio oryzae</name>
    <dbReference type="NCBI Taxonomy" id="7048"/>
    <lineage>
        <taxon>Eukaryota</taxon>
        <taxon>Metazoa</taxon>
        <taxon>Ecdysozoa</taxon>
        <taxon>Arthropoda</taxon>
        <taxon>Hexapoda</taxon>
        <taxon>Insecta</taxon>
        <taxon>Pterygota</taxon>
        <taxon>Neoptera</taxon>
        <taxon>Endopterygota</taxon>
        <taxon>Coleoptera</taxon>
        <taxon>Polyphaga</taxon>
        <taxon>Cucujiformia</taxon>
        <taxon>Curculionidae</taxon>
        <taxon>Dryophthorinae</taxon>
        <taxon>Sitophilus</taxon>
    </lineage>
</organism>
<dbReference type="KEGG" id="soy:115888949"/>
<protein>
    <submittedName>
        <fullName evidence="5">Uncharacterized protein LOC115888949</fullName>
    </submittedName>
</protein>
<dbReference type="InterPro" id="IPR039353">
    <property type="entry name" value="TF_Adf1"/>
</dbReference>
<dbReference type="RefSeq" id="XP_030764700.1">
    <property type="nucleotide sequence ID" value="XM_030908840.1"/>
</dbReference>
<evidence type="ECO:0000259" key="3">
    <source>
        <dbReference type="PROSITE" id="PS51031"/>
    </source>
</evidence>
<dbReference type="InParanoid" id="A0A6J2YPJ5"/>
<dbReference type="Pfam" id="PF10545">
    <property type="entry name" value="MADF_DNA_bdg"/>
    <property type="match status" value="1"/>
</dbReference>
<reference evidence="5" key="1">
    <citation type="submission" date="2025-08" db="UniProtKB">
        <authorList>
            <consortium name="RefSeq"/>
        </authorList>
    </citation>
    <scope>IDENTIFICATION</scope>
    <source>
        <tissue evidence="5">Gonads</tissue>
    </source>
</reference>
<dbReference type="OrthoDB" id="5803771at2759"/>
<dbReference type="InterPro" id="IPR004210">
    <property type="entry name" value="BESS_motif"/>
</dbReference>
<dbReference type="SMART" id="SM00595">
    <property type="entry name" value="MADF"/>
    <property type="match status" value="1"/>
</dbReference>
<keyword evidence="1" id="KW-0539">Nucleus</keyword>
<accession>A0A6J2YPJ5</accession>
<dbReference type="InterPro" id="IPR006578">
    <property type="entry name" value="MADF-dom"/>
</dbReference>
<dbReference type="PANTHER" id="PTHR12243">
    <property type="entry name" value="MADF DOMAIN TRANSCRIPTION FACTOR"/>
    <property type="match status" value="1"/>
</dbReference>
<evidence type="ECO:0000256" key="1">
    <source>
        <dbReference type="PROSITE-ProRule" id="PRU00371"/>
    </source>
</evidence>